<protein>
    <submittedName>
        <fullName evidence="5">Multicopper oxidase family protein</fullName>
    </submittedName>
</protein>
<proteinExistence type="predicted"/>
<dbReference type="RefSeq" id="WP_397018848.1">
    <property type="nucleotide sequence ID" value="NZ_JBITMB010000001.1"/>
</dbReference>
<dbReference type="InterPro" id="IPR011706">
    <property type="entry name" value="Cu-oxidase_C"/>
</dbReference>
<feature type="domain" description="Plastocyanin-like" evidence="3">
    <location>
        <begin position="408"/>
        <end position="478"/>
    </location>
</feature>
<feature type="compositionally biased region" description="Gly residues" evidence="1">
    <location>
        <begin position="26"/>
        <end position="47"/>
    </location>
</feature>
<dbReference type="PROSITE" id="PS51318">
    <property type="entry name" value="TAT"/>
    <property type="match status" value="1"/>
</dbReference>
<evidence type="ECO:0000256" key="1">
    <source>
        <dbReference type="SAM" id="MobiDB-lite"/>
    </source>
</evidence>
<dbReference type="Proteomes" id="UP001612928">
    <property type="component" value="Unassembled WGS sequence"/>
</dbReference>
<reference evidence="5 6" key="1">
    <citation type="submission" date="2024-10" db="EMBL/GenBank/DDBJ databases">
        <title>The Natural Products Discovery Center: Release of the First 8490 Sequenced Strains for Exploring Actinobacteria Biosynthetic Diversity.</title>
        <authorList>
            <person name="Kalkreuter E."/>
            <person name="Kautsar S.A."/>
            <person name="Yang D."/>
            <person name="Bader C.D."/>
            <person name="Teijaro C.N."/>
            <person name="Fluegel L."/>
            <person name="Davis C.M."/>
            <person name="Simpson J.R."/>
            <person name="Lauterbach L."/>
            <person name="Steele A.D."/>
            <person name="Gui C."/>
            <person name="Meng S."/>
            <person name="Li G."/>
            <person name="Viehrig K."/>
            <person name="Ye F."/>
            <person name="Su P."/>
            <person name="Kiefer A.F."/>
            <person name="Nichols A."/>
            <person name="Cepeda A.J."/>
            <person name="Yan W."/>
            <person name="Fan B."/>
            <person name="Jiang Y."/>
            <person name="Adhikari A."/>
            <person name="Zheng C.-J."/>
            <person name="Schuster L."/>
            <person name="Cowan T.M."/>
            <person name="Smanski M.J."/>
            <person name="Chevrette M.G."/>
            <person name="De Carvalho L.P.S."/>
            <person name="Shen B."/>
        </authorList>
    </citation>
    <scope>NUCLEOTIDE SEQUENCE [LARGE SCALE GENOMIC DNA]</scope>
    <source>
        <strain evidence="5 6">NPDC049503</strain>
    </source>
</reference>
<feature type="region of interest" description="Disordered" evidence="1">
    <location>
        <begin position="26"/>
        <end position="59"/>
    </location>
</feature>
<dbReference type="Pfam" id="PF07732">
    <property type="entry name" value="Cu-oxidase_3"/>
    <property type="match status" value="1"/>
</dbReference>
<evidence type="ECO:0000313" key="6">
    <source>
        <dbReference type="Proteomes" id="UP001612928"/>
    </source>
</evidence>
<evidence type="ECO:0000313" key="5">
    <source>
        <dbReference type="EMBL" id="MFI7439304.1"/>
    </source>
</evidence>
<dbReference type="PROSITE" id="PS51257">
    <property type="entry name" value="PROKAR_LIPOPROTEIN"/>
    <property type="match status" value="1"/>
</dbReference>
<sequence>MNRRHFLALAAAAGLVAACGPVPGPGSGRHAPGGGSHAAPEAGGGHGPRATPGVPVETGEQGGFRNPLGIPPLIDPEPGPDGVRRFELTAQSGRTLLPGGHTAPTWGFNGDLLGPTLRVRRGDEVRFAVTNALEEATTVHWHGMRPPAAVAGGPPRPIAAGETWTGRWVVDQPATTAWYHPYQLGRTAGHTDRGLAGMIVVDDYARRRGLPSAYGVDDIPLILQSPRLGPDDSSGGDAWPGGRVLVNGTPDPFLAVTAERVRFRVVNGCGDRVFDLAFADGRPFHVVGNDAGLLAASVEVSRVSVAPGERVELVAAFAHGETVLLRSLDGRAESEQDAEQDPEPDGGPGAGQGPEREGVDLLKIVVASRLTAARPVPRRPAVGLLPIEVPPGARVRRFEVAERRSTGADPARADAVVPAAGTEVWEIGNPAGPAVFHLQGAFFQVLDVDGDPAPPYAQGHKDTVYLPGGAAVRLAVRFGGLADPGAPYLYDLRALGGAGTTGRFLIVQPGEEGRAPGTLAPLSAPDDLQ</sequence>
<dbReference type="PANTHER" id="PTHR11709:SF2">
    <property type="entry name" value="MULTICOPPER OXIDASE LPR1"/>
    <property type="match status" value="1"/>
</dbReference>
<dbReference type="NCBIfam" id="TIGR01409">
    <property type="entry name" value="TAT_signal_seq"/>
    <property type="match status" value="1"/>
</dbReference>
<evidence type="ECO:0000259" key="3">
    <source>
        <dbReference type="Pfam" id="PF07731"/>
    </source>
</evidence>
<dbReference type="SUPFAM" id="SSF49503">
    <property type="entry name" value="Cupredoxins"/>
    <property type="match status" value="3"/>
</dbReference>
<dbReference type="Gene3D" id="2.60.40.420">
    <property type="entry name" value="Cupredoxins - blue copper proteins"/>
    <property type="match status" value="3"/>
</dbReference>
<dbReference type="InterPro" id="IPR006311">
    <property type="entry name" value="TAT_signal"/>
</dbReference>
<feature type="region of interest" description="Disordered" evidence="1">
    <location>
        <begin position="330"/>
        <end position="355"/>
    </location>
</feature>
<feature type="domain" description="Plastocyanin-like" evidence="4">
    <location>
        <begin position="94"/>
        <end position="203"/>
    </location>
</feature>
<accession>A0ABW7ZXS2</accession>
<dbReference type="PANTHER" id="PTHR11709">
    <property type="entry name" value="MULTI-COPPER OXIDASE"/>
    <property type="match status" value="1"/>
</dbReference>
<evidence type="ECO:0000259" key="4">
    <source>
        <dbReference type="Pfam" id="PF07732"/>
    </source>
</evidence>
<dbReference type="InterPro" id="IPR019546">
    <property type="entry name" value="TAT_signal_bac_arc"/>
</dbReference>
<feature type="chain" id="PRO_5047385231" evidence="2">
    <location>
        <begin position="18"/>
        <end position="529"/>
    </location>
</feature>
<dbReference type="InterPro" id="IPR008972">
    <property type="entry name" value="Cupredoxin"/>
</dbReference>
<dbReference type="InterPro" id="IPR045087">
    <property type="entry name" value="Cu-oxidase_fam"/>
</dbReference>
<keyword evidence="6" id="KW-1185">Reference proteome</keyword>
<name>A0ABW7ZXS2_9ACTN</name>
<keyword evidence="2" id="KW-0732">Signal</keyword>
<gene>
    <name evidence="5" type="ORF">ACIBP5_04980</name>
</gene>
<comment type="caution">
    <text evidence="5">The sequence shown here is derived from an EMBL/GenBank/DDBJ whole genome shotgun (WGS) entry which is preliminary data.</text>
</comment>
<dbReference type="EMBL" id="JBITMB010000001">
    <property type="protein sequence ID" value="MFI7439304.1"/>
    <property type="molecule type" value="Genomic_DNA"/>
</dbReference>
<evidence type="ECO:0000256" key="2">
    <source>
        <dbReference type="SAM" id="SignalP"/>
    </source>
</evidence>
<feature type="compositionally biased region" description="Acidic residues" evidence="1">
    <location>
        <begin position="335"/>
        <end position="344"/>
    </location>
</feature>
<feature type="signal peptide" evidence="2">
    <location>
        <begin position="1"/>
        <end position="17"/>
    </location>
</feature>
<dbReference type="Pfam" id="PF07731">
    <property type="entry name" value="Cu-oxidase_2"/>
    <property type="match status" value="1"/>
</dbReference>
<dbReference type="InterPro" id="IPR011707">
    <property type="entry name" value="Cu-oxidase-like_N"/>
</dbReference>
<organism evidence="5 6">
    <name type="scientific">Nonomuraea indica</name>
    <dbReference type="NCBI Taxonomy" id="1581193"/>
    <lineage>
        <taxon>Bacteria</taxon>
        <taxon>Bacillati</taxon>
        <taxon>Actinomycetota</taxon>
        <taxon>Actinomycetes</taxon>
        <taxon>Streptosporangiales</taxon>
        <taxon>Streptosporangiaceae</taxon>
        <taxon>Nonomuraea</taxon>
    </lineage>
</organism>